<evidence type="ECO:0000313" key="3">
    <source>
        <dbReference type="Proteomes" id="UP000681720"/>
    </source>
</evidence>
<dbReference type="EMBL" id="CAJOBJ010061350">
    <property type="protein sequence ID" value="CAF4419135.1"/>
    <property type="molecule type" value="Genomic_DNA"/>
</dbReference>
<protein>
    <submittedName>
        <fullName evidence="2">Uncharacterized protein</fullName>
    </submittedName>
</protein>
<dbReference type="AlphaFoldDB" id="A0A8S2VZL2"/>
<feature type="compositionally biased region" description="Polar residues" evidence="1">
    <location>
        <begin position="1"/>
        <end position="25"/>
    </location>
</feature>
<evidence type="ECO:0000313" key="2">
    <source>
        <dbReference type="EMBL" id="CAF4419135.1"/>
    </source>
</evidence>
<accession>A0A8S2VZL2</accession>
<reference evidence="2" key="1">
    <citation type="submission" date="2021-02" db="EMBL/GenBank/DDBJ databases">
        <authorList>
            <person name="Nowell W R."/>
        </authorList>
    </citation>
    <scope>NUCLEOTIDE SEQUENCE</scope>
</reference>
<organism evidence="2 3">
    <name type="scientific">Rotaria magnacalcarata</name>
    <dbReference type="NCBI Taxonomy" id="392030"/>
    <lineage>
        <taxon>Eukaryota</taxon>
        <taxon>Metazoa</taxon>
        <taxon>Spiralia</taxon>
        <taxon>Gnathifera</taxon>
        <taxon>Rotifera</taxon>
        <taxon>Eurotatoria</taxon>
        <taxon>Bdelloidea</taxon>
        <taxon>Philodinida</taxon>
        <taxon>Philodinidae</taxon>
        <taxon>Rotaria</taxon>
    </lineage>
</organism>
<proteinExistence type="predicted"/>
<feature type="non-terminal residue" evidence="2">
    <location>
        <position position="1"/>
    </location>
</feature>
<evidence type="ECO:0000256" key="1">
    <source>
        <dbReference type="SAM" id="MobiDB-lite"/>
    </source>
</evidence>
<feature type="region of interest" description="Disordered" evidence="1">
    <location>
        <begin position="1"/>
        <end position="69"/>
    </location>
</feature>
<feature type="non-terminal residue" evidence="2">
    <location>
        <position position="69"/>
    </location>
</feature>
<gene>
    <name evidence="2" type="ORF">GIL414_LOCUS30998</name>
</gene>
<dbReference type="Proteomes" id="UP000681720">
    <property type="component" value="Unassembled WGS sequence"/>
</dbReference>
<comment type="caution">
    <text evidence="2">The sequence shown here is derived from an EMBL/GenBank/DDBJ whole genome shotgun (WGS) entry which is preliminary data.</text>
</comment>
<name>A0A8S2VZL2_9BILA</name>
<sequence>RLATQQNKIYSRRPLSNRTSDNYQINNNNNRRSATVSIIDDNSQYQPVSRRSERIQSPMNSLPLSQYNS</sequence>
<feature type="compositionally biased region" description="Polar residues" evidence="1">
    <location>
        <begin position="33"/>
        <end position="69"/>
    </location>
</feature>